<protein>
    <recommendedName>
        <fullName evidence="3">AP2-like integrase N-terminal domain-containing protein</fullName>
    </recommendedName>
</protein>
<evidence type="ECO:0000313" key="1">
    <source>
        <dbReference type="EMBL" id="TYS44065.1"/>
    </source>
</evidence>
<dbReference type="RefSeq" id="WP_148976571.1">
    <property type="nucleotide sequence ID" value="NZ_JBNIKT010000019.1"/>
</dbReference>
<gene>
    <name evidence="1" type="ORF">FZD51_21185</name>
</gene>
<comment type="caution">
    <text evidence="1">The sequence shown here is derived from an EMBL/GenBank/DDBJ whole genome shotgun (WGS) entry which is preliminary data.</text>
</comment>
<dbReference type="AlphaFoldDB" id="A0A5D4QY06"/>
<proteinExistence type="predicted"/>
<organism evidence="1 2">
    <name type="scientific">Bacillus infantis</name>
    <dbReference type="NCBI Taxonomy" id="324767"/>
    <lineage>
        <taxon>Bacteria</taxon>
        <taxon>Bacillati</taxon>
        <taxon>Bacillota</taxon>
        <taxon>Bacilli</taxon>
        <taxon>Bacillales</taxon>
        <taxon>Bacillaceae</taxon>
        <taxon>Bacillus</taxon>
    </lineage>
</organism>
<evidence type="ECO:0000313" key="2">
    <source>
        <dbReference type="Proteomes" id="UP000322139"/>
    </source>
</evidence>
<name>A0A5D4QY06_9BACI</name>
<reference evidence="1 2" key="1">
    <citation type="submission" date="2019-08" db="EMBL/GenBank/DDBJ databases">
        <title>Bacillus genomes from the desert of Cuatro Cienegas, Coahuila.</title>
        <authorList>
            <person name="Olmedo-Alvarez G."/>
        </authorList>
    </citation>
    <scope>NUCLEOTIDE SEQUENCE [LARGE SCALE GENOMIC DNA]</scope>
    <source>
        <strain evidence="1 2">CH446_14T</strain>
    </source>
</reference>
<accession>A0A5D4QY06</accession>
<sequence>MVHGQVASFIIRIYLSDQEGTPGKRNWRIKVTHVQEDRETFFETLEEANDYMKLAAGVMGPVQ</sequence>
<dbReference type="Proteomes" id="UP000322139">
    <property type="component" value="Unassembled WGS sequence"/>
</dbReference>
<evidence type="ECO:0008006" key="3">
    <source>
        <dbReference type="Google" id="ProtNLM"/>
    </source>
</evidence>
<dbReference type="EMBL" id="VTER01000013">
    <property type="protein sequence ID" value="TYS44065.1"/>
    <property type="molecule type" value="Genomic_DNA"/>
</dbReference>